<proteinExistence type="predicted"/>
<accession>A0A9P5XSN6</accession>
<evidence type="ECO:0000256" key="3">
    <source>
        <dbReference type="ARBA" id="ARBA00022824"/>
    </source>
</evidence>
<dbReference type="OrthoDB" id="27490at2759"/>
<evidence type="ECO:0000256" key="1">
    <source>
        <dbReference type="ARBA" id="ARBA00004240"/>
    </source>
</evidence>
<dbReference type="Proteomes" id="UP000807342">
    <property type="component" value="Unassembled WGS sequence"/>
</dbReference>
<feature type="region of interest" description="Disordered" evidence="5">
    <location>
        <begin position="1003"/>
        <end position="1036"/>
    </location>
</feature>
<gene>
    <name evidence="7" type="ORF">P691DRAFT_691383</name>
</gene>
<dbReference type="GO" id="GO:0006890">
    <property type="term" value="P:retrograde vesicle-mediated transport, Golgi to endoplasmic reticulum"/>
    <property type="evidence" value="ECO:0007669"/>
    <property type="project" value="InterPro"/>
</dbReference>
<dbReference type="Pfam" id="PF08314">
    <property type="entry name" value="Sec39"/>
    <property type="match status" value="1"/>
</dbReference>
<dbReference type="PANTHER" id="PTHR15922:SF2">
    <property type="entry name" value="NBAS SUBUNIT OF NRZ TETHERING COMPLEX"/>
    <property type="match status" value="1"/>
</dbReference>
<evidence type="ECO:0000256" key="2">
    <source>
        <dbReference type="ARBA" id="ARBA00022448"/>
    </source>
</evidence>
<dbReference type="AlphaFoldDB" id="A0A9P5XSN6"/>
<feature type="domain" description="Sec39" evidence="6">
    <location>
        <begin position="194"/>
        <end position="905"/>
    </location>
</feature>
<dbReference type="GO" id="GO:0070939">
    <property type="term" value="C:Dsl1/NZR complex"/>
    <property type="evidence" value="ECO:0007669"/>
    <property type="project" value="TreeGrafter"/>
</dbReference>
<dbReference type="PANTHER" id="PTHR15922">
    <property type="entry name" value="NEUROBLASTOMA-AMPLIFIED SEQUENCE"/>
    <property type="match status" value="1"/>
</dbReference>
<evidence type="ECO:0000313" key="8">
    <source>
        <dbReference type="Proteomes" id="UP000807342"/>
    </source>
</evidence>
<evidence type="ECO:0000256" key="4">
    <source>
        <dbReference type="ARBA" id="ARBA00022927"/>
    </source>
</evidence>
<dbReference type="InterPro" id="IPR013244">
    <property type="entry name" value="Sec39_domain"/>
</dbReference>
<sequence length="1059" mass="117739">MTSVPANPYEQWSSLLDAELTVDNVQDILGQAQDDLWVAAACVDRVLDVVPVQRMLLQIGLARTDSAVERSKCAVGSTSGNPSEKSSEAANNPLIGYFRTIPADGQLCCFRSILLKRLDRLNTYVEMQKEAPLVEEGEDEDEDVEKEVWGDEIEDGWDDPWAEEPTNKLTLALKSAKLLPIPLSTFLTNGLLWSACRLASWEWFGALRVLLDKHSSCLWPLRLTVLDHIPEHTLPSDHQLITPKFDFASNRELVAVPGSWRLEADFSETEAVQHALREGGFEIANILGASTKLAYGEPHPEPLSAGELAAWYKDRVNKIINSTGMVDVALALIQHGASQGIPSLDELGEELSLLSRLIYDTPQAAEISEDWTLTRWFTMDPPAVVGAYLANSTPETLPTDISRLVLPYLYVLEARAERAGTPDPDLPNRLLYNHVLISPLHLAASMFDASKPTLPAPQRIIKNDQDLVRVALACLYGSSSLNEWSTMSHIFECLPAWDYPHDEDNDEDAADTTIASLGAFVTPTTTHLHVSALELMTFFKPLHIASLSRALDILDVHLEAGEIFARWNVPAPLKWFLQSSDDIKEQRAWANRIARRAGGVHDQLNTVEDWEWLLEDMAKLTGKSETGIKKAFGLLSEEEVSKIFLSGLLSTDKFDIARSLLYAKHSKIHLDAQTVEEIVIVSSHELYDNAGTGNYKIGDMKLAYDCLDVPPTSDRLNREKEFIEATSRISSFNVQSRPGIPISPIEIRLTKDRLSLVSRVLSSNNNAYKHTEVILDLCYKLGFRGDTTAEVKTLAMLADTALQAEDFTRAYENTVRMVNIVKELREVSAPLDTMDEKVQNAIEVCWIGCFQLGRQPEFGDLKKKLQLLGYALEFCPPDRLHDVLTTWRRLEKEDIMNREEDLEQKKQLHVGGKSLTSALHRHQQKHGLARGNGHVHQAWGHASTITSATLNTAASSLRTKLQQFHMPSPPLLSTPDAAALASRTFRSVAANFPFSVGQRSATPSQTYFEDPQHQHGYEHGYGGSSHASESGHHRLDDVSAQASKVLSKGIGWLIGADDE</sequence>
<dbReference type="GO" id="GO:0000149">
    <property type="term" value="F:SNARE binding"/>
    <property type="evidence" value="ECO:0007669"/>
    <property type="project" value="TreeGrafter"/>
</dbReference>
<organism evidence="7 8">
    <name type="scientific">Macrolepiota fuliginosa MF-IS2</name>
    <dbReference type="NCBI Taxonomy" id="1400762"/>
    <lineage>
        <taxon>Eukaryota</taxon>
        <taxon>Fungi</taxon>
        <taxon>Dikarya</taxon>
        <taxon>Basidiomycota</taxon>
        <taxon>Agaricomycotina</taxon>
        <taxon>Agaricomycetes</taxon>
        <taxon>Agaricomycetidae</taxon>
        <taxon>Agaricales</taxon>
        <taxon>Agaricineae</taxon>
        <taxon>Agaricaceae</taxon>
        <taxon>Macrolepiota</taxon>
    </lineage>
</organism>
<evidence type="ECO:0000259" key="6">
    <source>
        <dbReference type="Pfam" id="PF08314"/>
    </source>
</evidence>
<keyword evidence="2" id="KW-0813">Transport</keyword>
<keyword evidence="8" id="KW-1185">Reference proteome</keyword>
<protein>
    <recommendedName>
        <fullName evidence="6">Sec39 domain-containing protein</fullName>
    </recommendedName>
</protein>
<keyword evidence="4" id="KW-0653">Protein transport</keyword>
<evidence type="ECO:0000313" key="7">
    <source>
        <dbReference type="EMBL" id="KAF9455051.1"/>
    </source>
</evidence>
<keyword evidence="3" id="KW-0256">Endoplasmic reticulum</keyword>
<comment type="subcellular location">
    <subcellularLocation>
        <location evidence="1">Endoplasmic reticulum</location>
    </subcellularLocation>
</comment>
<reference evidence="7" key="1">
    <citation type="submission" date="2020-11" db="EMBL/GenBank/DDBJ databases">
        <authorList>
            <consortium name="DOE Joint Genome Institute"/>
            <person name="Ahrendt S."/>
            <person name="Riley R."/>
            <person name="Andreopoulos W."/>
            <person name="Labutti K."/>
            <person name="Pangilinan J."/>
            <person name="Ruiz-Duenas F.J."/>
            <person name="Barrasa J.M."/>
            <person name="Sanchez-Garcia M."/>
            <person name="Camarero S."/>
            <person name="Miyauchi S."/>
            <person name="Serrano A."/>
            <person name="Linde D."/>
            <person name="Babiker R."/>
            <person name="Drula E."/>
            <person name="Ayuso-Fernandez I."/>
            <person name="Pacheco R."/>
            <person name="Padilla G."/>
            <person name="Ferreira P."/>
            <person name="Barriuso J."/>
            <person name="Kellner H."/>
            <person name="Castanera R."/>
            <person name="Alfaro M."/>
            <person name="Ramirez L."/>
            <person name="Pisabarro A.G."/>
            <person name="Kuo A."/>
            <person name="Tritt A."/>
            <person name="Lipzen A."/>
            <person name="He G."/>
            <person name="Yan M."/>
            <person name="Ng V."/>
            <person name="Cullen D."/>
            <person name="Martin F."/>
            <person name="Rosso M.-N."/>
            <person name="Henrissat B."/>
            <person name="Hibbett D."/>
            <person name="Martinez A.T."/>
            <person name="Grigoriev I.V."/>
        </authorList>
    </citation>
    <scope>NUCLEOTIDE SEQUENCE</scope>
    <source>
        <strain evidence="7">MF-IS2</strain>
    </source>
</reference>
<comment type="caution">
    <text evidence="7">The sequence shown here is derived from an EMBL/GenBank/DDBJ whole genome shotgun (WGS) entry which is preliminary data.</text>
</comment>
<name>A0A9P5XSN6_9AGAR</name>
<dbReference type="EMBL" id="MU151051">
    <property type="protein sequence ID" value="KAF9455051.1"/>
    <property type="molecule type" value="Genomic_DNA"/>
</dbReference>
<evidence type="ECO:0000256" key="5">
    <source>
        <dbReference type="SAM" id="MobiDB-lite"/>
    </source>
</evidence>
<dbReference type="GO" id="GO:0015031">
    <property type="term" value="P:protein transport"/>
    <property type="evidence" value="ECO:0007669"/>
    <property type="project" value="UniProtKB-KW"/>
</dbReference>